<accession>A0ABW2LYX6</accession>
<evidence type="ECO:0000313" key="1">
    <source>
        <dbReference type="EMBL" id="MFC7347806.1"/>
    </source>
</evidence>
<organism evidence="1 2">
    <name type="scientific">Chryseobacterium zhengzhouense</name>
    <dbReference type="NCBI Taxonomy" id="1636086"/>
    <lineage>
        <taxon>Bacteria</taxon>
        <taxon>Pseudomonadati</taxon>
        <taxon>Bacteroidota</taxon>
        <taxon>Flavobacteriia</taxon>
        <taxon>Flavobacteriales</taxon>
        <taxon>Weeksellaceae</taxon>
        <taxon>Chryseobacterium group</taxon>
        <taxon>Chryseobacterium</taxon>
    </lineage>
</organism>
<dbReference type="RefSeq" id="WP_378180201.1">
    <property type="nucleotide sequence ID" value="NZ_JBHTCR010000006.1"/>
</dbReference>
<keyword evidence="2" id="KW-1185">Reference proteome</keyword>
<evidence type="ECO:0000313" key="2">
    <source>
        <dbReference type="Proteomes" id="UP001596550"/>
    </source>
</evidence>
<protein>
    <submittedName>
        <fullName evidence="1">Uncharacterized protein</fullName>
    </submittedName>
</protein>
<comment type="caution">
    <text evidence="1">The sequence shown here is derived from an EMBL/GenBank/DDBJ whole genome shotgun (WGS) entry which is preliminary data.</text>
</comment>
<dbReference type="EMBL" id="JBHTCR010000006">
    <property type="protein sequence ID" value="MFC7347806.1"/>
    <property type="molecule type" value="Genomic_DNA"/>
</dbReference>
<reference evidence="2" key="1">
    <citation type="journal article" date="2019" name="Int. J. Syst. Evol. Microbiol.">
        <title>The Global Catalogue of Microorganisms (GCM) 10K type strain sequencing project: providing services to taxonomists for standard genome sequencing and annotation.</title>
        <authorList>
            <consortium name="The Broad Institute Genomics Platform"/>
            <consortium name="The Broad Institute Genome Sequencing Center for Infectious Disease"/>
            <person name="Wu L."/>
            <person name="Ma J."/>
        </authorList>
    </citation>
    <scope>NUCLEOTIDE SEQUENCE [LARGE SCALE GENOMIC DNA]</scope>
    <source>
        <strain evidence="2">CCUG 54781</strain>
    </source>
</reference>
<gene>
    <name evidence="1" type="ORF">ACFQO9_13855</name>
</gene>
<proteinExistence type="predicted"/>
<dbReference type="Proteomes" id="UP001596550">
    <property type="component" value="Unassembled WGS sequence"/>
</dbReference>
<name>A0ABW2LYX6_9FLAO</name>
<sequence>MSRTRIVKGKITEVVEKDYNIFSESNIIDNATELVTEKGETSGISYQNPSKPSAGEIRAKCIVQFRPHDKWSGEFGFDWIRMGDNDTGRRGDKYWYRDIIGKYRNNKNQLFQVYDGGIFRKENTQYDNLLKEFNLFNITWKNDLYVVPVLSIMPNKKAKFTIKLEIKEEPKEIIYKINSKYYKLNKYSISHIAVGKKTLYNDLEITSLTDHSSYEYLDVIAISKNDTEEVVGRIKINPNSIRYRKKVNIALIKVKKGGSSEFMNFDINSRKKELTKYLNQALIEPIFETWDIKLNSMSRTEKNSFYRDYYSKGADSNEVMQNLNNIMHRTNAKFINYYKIYFLEESLGGLYGRCYDIGAPEKSVIVLTLGFNDSTVAHESLHAMSLFHTFDNDSKYTFLNFETDNIMDYSDIENRKFPVISTFSWQWKRLFNFLK</sequence>